<protein>
    <submittedName>
        <fullName evidence="1">Uncharacterized protein</fullName>
    </submittedName>
</protein>
<name>A0A0A9EL67_ARUDO</name>
<dbReference type="AlphaFoldDB" id="A0A0A9EL67"/>
<dbReference type="EMBL" id="GBRH01198152">
    <property type="protein sequence ID" value="JAD99743.1"/>
    <property type="molecule type" value="Transcribed_RNA"/>
</dbReference>
<organism evidence="1">
    <name type="scientific">Arundo donax</name>
    <name type="common">Giant reed</name>
    <name type="synonym">Donax arundinaceus</name>
    <dbReference type="NCBI Taxonomy" id="35708"/>
    <lineage>
        <taxon>Eukaryota</taxon>
        <taxon>Viridiplantae</taxon>
        <taxon>Streptophyta</taxon>
        <taxon>Embryophyta</taxon>
        <taxon>Tracheophyta</taxon>
        <taxon>Spermatophyta</taxon>
        <taxon>Magnoliopsida</taxon>
        <taxon>Liliopsida</taxon>
        <taxon>Poales</taxon>
        <taxon>Poaceae</taxon>
        <taxon>PACMAD clade</taxon>
        <taxon>Arundinoideae</taxon>
        <taxon>Arundineae</taxon>
        <taxon>Arundo</taxon>
    </lineage>
</organism>
<sequence length="45" mass="5025">MPEFVSNTRAMCCCHASLGRSGHKKNHTQRFLDIAVRIRLPADGV</sequence>
<reference evidence="1" key="1">
    <citation type="submission" date="2014-09" db="EMBL/GenBank/DDBJ databases">
        <authorList>
            <person name="Magalhaes I.L.F."/>
            <person name="Oliveira U."/>
            <person name="Santos F.R."/>
            <person name="Vidigal T.H.D.A."/>
            <person name="Brescovit A.D."/>
            <person name="Santos A.J."/>
        </authorList>
    </citation>
    <scope>NUCLEOTIDE SEQUENCE</scope>
    <source>
        <tissue evidence="1">Shoot tissue taken approximately 20 cm above the soil surface</tissue>
    </source>
</reference>
<accession>A0A0A9EL67</accession>
<proteinExistence type="predicted"/>
<evidence type="ECO:0000313" key="1">
    <source>
        <dbReference type="EMBL" id="JAD99743.1"/>
    </source>
</evidence>
<reference evidence="1" key="2">
    <citation type="journal article" date="2015" name="Data Brief">
        <title>Shoot transcriptome of the giant reed, Arundo donax.</title>
        <authorList>
            <person name="Barrero R.A."/>
            <person name="Guerrero F.D."/>
            <person name="Moolhuijzen P."/>
            <person name="Goolsby J.A."/>
            <person name="Tidwell J."/>
            <person name="Bellgard S.E."/>
            <person name="Bellgard M.I."/>
        </authorList>
    </citation>
    <scope>NUCLEOTIDE SEQUENCE</scope>
    <source>
        <tissue evidence="1">Shoot tissue taken approximately 20 cm above the soil surface</tissue>
    </source>
</reference>